<feature type="compositionally biased region" description="Basic residues" evidence="1">
    <location>
        <begin position="514"/>
        <end position="524"/>
    </location>
</feature>
<evidence type="ECO:0000256" key="1">
    <source>
        <dbReference type="SAM" id="MobiDB-lite"/>
    </source>
</evidence>
<dbReference type="Proteomes" id="UP001164746">
    <property type="component" value="Chromosome 14"/>
</dbReference>
<accession>A0ABY7FWF7</accession>
<sequence>MIKFKEFHSCVLCCQLGCRAVINSRRSITYHEAFSLTDSRLDKCEKTVTVTYSGRVGFHVGYPISDENKILARCLQLLCYYLFSTGVAVITSNTTGTHHSLTSAPTPQNSASSSRPSSLSSVESTSKHTTSALCHTNLHSSTVDMLRFSSKAVLTNLGCFDEEVVNLWDSNNTRTTSWISNVGICVECPFASKDLSSFAQIAYRSRLHLAIDRKCEFPGDMYDGKSSITPEVFGKYNILTNNLHTKPVHNKTTRTVVMLLIKPDWNVIQGVVISVREVRVLSLVVDLLTWFNHWITLSKLVIAKTEVPNDFDSLVKFVNEFAAPVDKVPEMAAMSEDGHETANVVDDKDKEVKQTKDNDKLLRTEKKTVEKLISKVNASANVFPSTNDTASSEFDPCKYYVYKQETSKDFSGQSFIQFGEEDSAKVITEVIEIVNGRRQAAHTDDQEHACTKFGISPALVTMSGGQIRDMKFYKSESETNKTKKKRKHSDLNEHKKGKAYKAVNVQQRTEKSSKQKKNKKLKKK</sequence>
<gene>
    <name evidence="2" type="ORF">MAR_010775</name>
</gene>
<evidence type="ECO:0000313" key="3">
    <source>
        <dbReference type="Proteomes" id="UP001164746"/>
    </source>
</evidence>
<organism evidence="2 3">
    <name type="scientific">Mya arenaria</name>
    <name type="common">Soft-shell clam</name>
    <dbReference type="NCBI Taxonomy" id="6604"/>
    <lineage>
        <taxon>Eukaryota</taxon>
        <taxon>Metazoa</taxon>
        <taxon>Spiralia</taxon>
        <taxon>Lophotrochozoa</taxon>
        <taxon>Mollusca</taxon>
        <taxon>Bivalvia</taxon>
        <taxon>Autobranchia</taxon>
        <taxon>Heteroconchia</taxon>
        <taxon>Euheterodonta</taxon>
        <taxon>Imparidentia</taxon>
        <taxon>Neoheterodontei</taxon>
        <taxon>Myida</taxon>
        <taxon>Myoidea</taxon>
        <taxon>Myidae</taxon>
        <taxon>Mya</taxon>
    </lineage>
</organism>
<keyword evidence="3" id="KW-1185">Reference proteome</keyword>
<reference evidence="2" key="1">
    <citation type="submission" date="2022-11" db="EMBL/GenBank/DDBJ databases">
        <title>Centuries of genome instability and evolution in soft-shell clam transmissible cancer (bioRxiv).</title>
        <authorList>
            <person name="Hart S.F.M."/>
            <person name="Yonemitsu M.A."/>
            <person name="Giersch R.M."/>
            <person name="Beal B.F."/>
            <person name="Arriagada G."/>
            <person name="Davis B.W."/>
            <person name="Ostrander E.A."/>
            <person name="Goff S.P."/>
            <person name="Metzger M.J."/>
        </authorList>
    </citation>
    <scope>NUCLEOTIDE SEQUENCE</scope>
    <source>
        <strain evidence="2">MELC-2E11</strain>
        <tissue evidence="2">Siphon/mantle</tissue>
    </source>
</reference>
<evidence type="ECO:0000313" key="2">
    <source>
        <dbReference type="EMBL" id="WAR25071.1"/>
    </source>
</evidence>
<feature type="compositionally biased region" description="Polar residues" evidence="1">
    <location>
        <begin position="98"/>
        <end position="109"/>
    </location>
</feature>
<feature type="region of interest" description="Disordered" evidence="1">
    <location>
        <begin position="474"/>
        <end position="524"/>
    </location>
</feature>
<feature type="region of interest" description="Disordered" evidence="1">
    <location>
        <begin position="98"/>
        <end position="122"/>
    </location>
</feature>
<name>A0ABY7FWF7_MYAAR</name>
<dbReference type="EMBL" id="CP111025">
    <property type="protein sequence ID" value="WAR25071.1"/>
    <property type="molecule type" value="Genomic_DNA"/>
</dbReference>
<protein>
    <submittedName>
        <fullName evidence="2">Uncharacterized protein</fullName>
    </submittedName>
</protein>
<proteinExistence type="predicted"/>
<feature type="compositionally biased region" description="Low complexity" evidence="1">
    <location>
        <begin position="110"/>
        <end position="122"/>
    </location>
</feature>